<gene>
    <name evidence="1" type="ORF">SAMN05660909_03774</name>
</gene>
<sequence>MLAPTVNQSKSVNSNDISISHSSQLDSAIPASKIAQLSSGEFVGIVSDNPDQRIEQKMFHCQIINDVEAIKKEEAAFVDLPVTRDVTEEEIQANYHDIKMDMQLIIHTVLEKIRNDPGLAHLLIQRE</sequence>
<dbReference type="RefSeq" id="WP_089763484.1">
    <property type="nucleotide sequence ID" value="NZ_BKAT01000032.1"/>
</dbReference>
<keyword evidence="2" id="KW-1185">Reference proteome</keyword>
<dbReference type="OrthoDB" id="102453at2"/>
<evidence type="ECO:0000313" key="2">
    <source>
        <dbReference type="Proteomes" id="UP000199656"/>
    </source>
</evidence>
<accession>A0A1H4EKH7</accession>
<dbReference type="AlphaFoldDB" id="A0A1H4EKH7"/>
<name>A0A1H4EKH7_9BACT</name>
<proteinExistence type="predicted"/>
<dbReference type="EMBL" id="FNRL01000019">
    <property type="protein sequence ID" value="SEA85436.1"/>
    <property type="molecule type" value="Genomic_DNA"/>
</dbReference>
<protein>
    <submittedName>
        <fullName evidence="1">Uncharacterized protein</fullName>
    </submittedName>
</protein>
<organism evidence="1 2">
    <name type="scientific">Chitinophaga terrae</name>
    <name type="common">ex Kim and Jung 2007</name>
    <dbReference type="NCBI Taxonomy" id="408074"/>
    <lineage>
        <taxon>Bacteria</taxon>
        <taxon>Pseudomonadati</taxon>
        <taxon>Bacteroidota</taxon>
        <taxon>Chitinophagia</taxon>
        <taxon>Chitinophagales</taxon>
        <taxon>Chitinophagaceae</taxon>
        <taxon>Chitinophaga</taxon>
    </lineage>
</organism>
<evidence type="ECO:0000313" key="1">
    <source>
        <dbReference type="EMBL" id="SEA85436.1"/>
    </source>
</evidence>
<reference evidence="2" key="1">
    <citation type="submission" date="2016-10" db="EMBL/GenBank/DDBJ databases">
        <authorList>
            <person name="Varghese N."/>
            <person name="Submissions S."/>
        </authorList>
    </citation>
    <scope>NUCLEOTIDE SEQUENCE [LARGE SCALE GENOMIC DNA]</scope>
    <source>
        <strain evidence="2">DSM 23920</strain>
    </source>
</reference>
<dbReference type="Proteomes" id="UP000199656">
    <property type="component" value="Unassembled WGS sequence"/>
</dbReference>
<dbReference type="STRING" id="408074.SAMN05660909_03774"/>